<comment type="caution">
    <text evidence="2">The sequence shown here is derived from an EMBL/GenBank/DDBJ whole genome shotgun (WGS) entry which is preliminary data.</text>
</comment>
<dbReference type="AlphaFoldDB" id="A0A3M7Q459"/>
<evidence type="ECO:0000313" key="2">
    <source>
        <dbReference type="EMBL" id="RNA06009.1"/>
    </source>
</evidence>
<protein>
    <submittedName>
        <fullName evidence="2">Uncharacterized protein</fullName>
    </submittedName>
</protein>
<organism evidence="2 3">
    <name type="scientific">Brachionus plicatilis</name>
    <name type="common">Marine rotifer</name>
    <name type="synonym">Brachionus muelleri</name>
    <dbReference type="NCBI Taxonomy" id="10195"/>
    <lineage>
        <taxon>Eukaryota</taxon>
        <taxon>Metazoa</taxon>
        <taxon>Spiralia</taxon>
        <taxon>Gnathifera</taxon>
        <taxon>Rotifera</taxon>
        <taxon>Eurotatoria</taxon>
        <taxon>Monogononta</taxon>
        <taxon>Pseudotrocha</taxon>
        <taxon>Ploima</taxon>
        <taxon>Brachionidae</taxon>
        <taxon>Brachionus</taxon>
    </lineage>
</organism>
<keyword evidence="1" id="KW-0812">Transmembrane</keyword>
<dbReference type="EMBL" id="REGN01007525">
    <property type="protein sequence ID" value="RNA06009.1"/>
    <property type="molecule type" value="Genomic_DNA"/>
</dbReference>
<gene>
    <name evidence="2" type="ORF">BpHYR1_053728</name>
</gene>
<accession>A0A3M7Q459</accession>
<sequence length="564" mass="65566">MKDRIFYEELMSNDKRIKCLILGICSQLIHPLNHQYTDSAKLCKIQKIYKKQNIKYGRSLNWTDYNIFDLTFWSKDLKNSDLRNNSDPKFTVFRVLQIYCRVLQNQCYFLAFFDFKLFDALSKALKRIFNQNLTKRFNYYGFEYAIDSVGCGQIKPVHFTDVDRIFWRSTIMTVSLTGQMTARQKVGRIFDRPFFFGRSAWRLNNQALEQKGTGPNKLNFRKIQRGFLLFNILIVYTSLNLILKVINAYCSTSFTIMSTNLDAAISVPWSSSVTSIVSLGSDPNNPNQSSCLFDLVNGLYLIDSHFVERSFKYLRGIDVNYLEFYEKYFILYNSACLNDFKMAAQYLWLFQKLSASSIPTSVGIIENMSHKVEQSDLFKIFPKTISVDTNSQCSILKHEQMMHARLMLTIYLANSLVNEAYELIKPHIVHLKTCGASAGKPSKQLICHFFSQSEMFKQWKQISKLTSVDSDFLLVLLNYLEAKKEPESIGKAIDLHVNNRNYKKAIQLYEKHHQLFASSTEFAYLSSMIEIAKEMHNDYTTESLNQYNLITSTDLRNNLVLKKI</sequence>
<reference evidence="2 3" key="1">
    <citation type="journal article" date="2018" name="Sci. Rep.">
        <title>Genomic signatures of local adaptation to the degree of environmental predictability in rotifers.</title>
        <authorList>
            <person name="Franch-Gras L."/>
            <person name="Hahn C."/>
            <person name="Garcia-Roger E.M."/>
            <person name="Carmona M.J."/>
            <person name="Serra M."/>
            <person name="Gomez A."/>
        </authorList>
    </citation>
    <scope>NUCLEOTIDE SEQUENCE [LARGE SCALE GENOMIC DNA]</scope>
    <source>
        <strain evidence="2">HYR1</strain>
    </source>
</reference>
<proteinExistence type="predicted"/>
<evidence type="ECO:0000313" key="3">
    <source>
        <dbReference type="Proteomes" id="UP000276133"/>
    </source>
</evidence>
<keyword evidence="1" id="KW-0472">Membrane</keyword>
<name>A0A3M7Q459_BRAPC</name>
<evidence type="ECO:0000256" key="1">
    <source>
        <dbReference type="SAM" id="Phobius"/>
    </source>
</evidence>
<feature type="transmembrane region" description="Helical" evidence="1">
    <location>
        <begin position="227"/>
        <end position="249"/>
    </location>
</feature>
<keyword evidence="1" id="KW-1133">Transmembrane helix</keyword>
<keyword evidence="3" id="KW-1185">Reference proteome</keyword>
<dbReference type="Proteomes" id="UP000276133">
    <property type="component" value="Unassembled WGS sequence"/>
</dbReference>